<proteinExistence type="predicted"/>
<feature type="region of interest" description="Disordered" evidence="1">
    <location>
        <begin position="1"/>
        <end position="31"/>
    </location>
</feature>
<sequence length="106" mass="11053">MAPPVPGAGSHVRAGPAPPILDLRGGPGTFTFTQEARERGGLGRGSAPSGLLPNPWCTWPGCSSRVPTLPPCASRPRVTEGARPRVQAGRCHLTPTLCETPLSETY</sequence>
<accession>A0A8C8W265</accession>
<dbReference type="Ensembl" id="ENSPEMT00000038883.1">
    <property type="protein sequence ID" value="ENSPEMP00000031319.1"/>
    <property type="gene ID" value="ENSPEMG00000027700.1"/>
</dbReference>
<evidence type="ECO:0000256" key="1">
    <source>
        <dbReference type="SAM" id="MobiDB-lite"/>
    </source>
</evidence>
<evidence type="ECO:0000313" key="3">
    <source>
        <dbReference type="Proteomes" id="UP000694547"/>
    </source>
</evidence>
<dbReference type="GeneTree" id="ENSGT00960000193001"/>
<protein>
    <submittedName>
        <fullName evidence="2">Uncharacterized protein</fullName>
    </submittedName>
</protein>
<name>A0A8C8W265_PERMB</name>
<dbReference type="Proteomes" id="UP000694547">
    <property type="component" value="Chromosome 6"/>
</dbReference>
<reference evidence="2 3" key="1">
    <citation type="submission" date="2018-10" db="EMBL/GenBank/DDBJ databases">
        <title>Improved assembly of the deer mouse Peromyscus maniculatus genome.</title>
        <authorList>
            <person name="Lassance J.-M."/>
            <person name="Hoekstra H.E."/>
        </authorList>
    </citation>
    <scope>NUCLEOTIDE SEQUENCE [LARGE SCALE GENOMIC DNA]</scope>
</reference>
<organism evidence="2 3">
    <name type="scientific">Peromyscus maniculatus bairdii</name>
    <name type="common">Prairie deer mouse</name>
    <dbReference type="NCBI Taxonomy" id="230844"/>
    <lineage>
        <taxon>Eukaryota</taxon>
        <taxon>Metazoa</taxon>
        <taxon>Chordata</taxon>
        <taxon>Craniata</taxon>
        <taxon>Vertebrata</taxon>
        <taxon>Euteleostomi</taxon>
        <taxon>Mammalia</taxon>
        <taxon>Eutheria</taxon>
        <taxon>Euarchontoglires</taxon>
        <taxon>Glires</taxon>
        <taxon>Rodentia</taxon>
        <taxon>Myomorpha</taxon>
        <taxon>Muroidea</taxon>
        <taxon>Cricetidae</taxon>
        <taxon>Neotominae</taxon>
        <taxon>Peromyscus</taxon>
    </lineage>
</organism>
<dbReference type="AlphaFoldDB" id="A0A8C8W265"/>
<reference evidence="2" key="2">
    <citation type="submission" date="2025-08" db="UniProtKB">
        <authorList>
            <consortium name="Ensembl"/>
        </authorList>
    </citation>
    <scope>IDENTIFICATION</scope>
</reference>
<reference evidence="2" key="3">
    <citation type="submission" date="2025-09" db="UniProtKB">
        <authorList>
            <consortium name="Ensembl"/>
        </authorList>
    </citation>
    <scope>IDENTIFICATION</scope>
</reference>
<evidence type="ECO:0000313" key="2">
    <source>
        <dbReference type="Ensembl" id="ENSPEMP00000031319.1"/>
    </source>
</evidence>
<keyword evidence="3" id="KW-1185">Reference proteome</keyword>